<dbReference type="Proteomes" id="UP000777002">
    <property type="component" value="Unassembled WGS sequence"/>
</dbReference>
<evidence type="ECO:0000313" key="5">
    <source>
        <dbReference type="Proteomes" id="UP000777002"/>
    </source>
</evidence>
<gene>
    <name evidence="4" type="ORF">H5985_01150</name>
</gene>
<dbReference type="EMBL" id="JACJKX010000001">
    <property type="protein sequence ID" value="MBM6927890.1"/>
    <property type="molecule type" value="Genomic_DNA"/>
</dbReference>
<accession>A0ABS2GPX2</accession>
<evidence type="ECO:0000259" key="3">
    <source>
        <dbReference type="Pfam" id="PF19305"/>
    </source>
</evidence>
<comment type="caution">
    <text evidence="4">The sequence shown here is derived from an EMBL/GenBank/DDBJ whole genome shotgun (WGS) entry which is preliminary data.</text>
</comment>
<reference evidence="4 5" key="1">
    <citation type="journal article" date="2021" name="Sci. Rep.">
        <title>The distribution of antibiotic resistance genes in chicken gut microbiota commensals.</title>
        <authorList>
            <person name="Juricova H."/>
            <person name="Matiasovicova J."/>
            <person name="Kubasova T."/>
            <person name="Cejkova D."/>
            <person name="Rychlik I."/>
        </authorList>
    </citation>
    <scope>NUCLEOTIDE SEQUENCE [LARGE SCALE GENOMIC DNA]</scope>
    <source>
        <strain evidence="4 5">An562</strain>
    </source>
</reference>
<dbReference type="InterPro" id="IPR042183">
    <property type="entry name" value="MmgE/PrpD_sf_1"/>
</dbReference>
<dbReference type="InterPro" id="IPR036148">
    <property type="entry name" value="MmgE/PrpD_sf"/>
</dbReference>
<evidence type="ECO:0000313" key="4">
    <source>
        <dbReference type="EMBL" id="MBM6927890.1"/>
    </source>
</evidence>
<dbReference type="SUPFAM" id="SSF103378">
    <property type="entry name" value="2-methylcitrate dehydratase PrpD"/>
    <property type="match status" value="1"/>
</dbReference>
<dbReference type="Gene3D" id="3.30.1330.120">
    <property type="entry name" value="2-methylcitrate dehydratase PrpD"/>
    <property type="match status" value="1"/>
</dbReference>
<keyword evidence="5" id="KW-1185">Reference proteome</keyword>
<dbReference type="PANTHER" id="PTHR16943:SF8">
    <property type="entry name" value="2-METHYLCITRATE DEHYDRATASE"/>
    <property type="match status" value="1"/>
</dbReference>
<evidence type="ECO:0000259" key="2">
    <source>
        <dbReference type="Pfam" id="PF03972"/>
    </source>
</evidence>
<dbReference type="InterPro" id="IPR045337">
    <property type="entry name" value="MmgE_PrpD_C"/>
</dbReference>
<organism evidence="4 5">
    <name type="scientific">Parasutterella secunda</name>
    <dbReference type="NCBI Taxonomy" id="626947"/>
    <lineage>
        <taxon>Bacteria</taxon>
        <taxon>Pseudomonadati</taxon>
        <taxon>Pseudomonadota</taxon>
        <taxon>Betaproteobacteria</taxon>
        <taxon>Burkholderiales</taxon>
        <taxon>Sutterellaceae</taxon>
        <taxon>Parasutterella</taxon>
    </lineage>
</organism>
<dbReference type="InterPro" id="IPR005656">
    <property type="entry name" value="MmgE_PrpD"/>
</dbReference>
<evidence type="ECO:0000256" key="1">
    <source>
        <dbReference type="ARBA" id="ARBA00006174"/>
    </source>
</evidence>
<dbReference type="Pfam" id="PF03972">
    <property type="entry name" value="MmgE_PrpD_N"/>
    <property type="match status" value="1"/>
</dbReference>
<protein>
    <submittedName>
        <fullName evidence="4">MmgE/PrpD family protein</fullName>
    </submittedName>
</protein>
<dbReference type="Gene3D" id="1.10.4100.10">
    <property type="entry name" value="2-methylcitrate dehydratase PrpD"/>
    <property type="match status" value="1"/>
</dbReference>
<sequence>MQSENTQLISEQLARFVVWTKFEDIPEELVIKAQRHILDSVGAGIAGAVSPETRLLNKVFAICGEANGNVPLWGKGIKVSARNAALSNGVSSHTFELDDTNGCDHSGAVVVPAAFAALSLCDRPIDGKEFIVAVTLGYDLARRALESCGAYEPHNGAGWHSTGTCGVFGAAAAVGRLLGLDVEKMQAALGIATSFAAGQWSFVHDGAQNKRLHVGNAAHGGLLACLLAREGFTGPKMAFEQVWGGFSKTFAPTTQDPDAWLRDLGKNWKLARVSIKPHASCRSSHSSIDAVNIIMDAHQLSPSDIEKIHIRINPFVHGMCGGRKLDPMPAAQMSIAYGIAARLVFGGANLTAYTRTNRHDPRIRQAMDLVEFEIDKSQKDEDEPFVTVITRDGHSYTERVEFPLGAPQNPVSDEALMSKYRDIAGMVFPSEVVEEIAQFLLHLKDQPSLDPVVKLLGSKPTTTAQFDI</sequence>
<dbReference type="PANTHER" id="PTHR16943">
    <property type="entry name" value="2-METHYLCITRATE DEHYDRATASE-RELATED"/>
    <property type="match status" value="1"/>
</dbReference>
<feature type="domain" description="MmgE/PrpD C-terminal" evidence="3">
    <location>
        <begin position="278"/>
        <end position="438"/>
    </location>
</feature>
<proteinExistence type="inferred from homology"/>
<dbReference type="InterPro" id="IPR045336">
    <property type="entry name" value="MmgE_PrpD_N"/>
</dbReference>
<dbReference type="RefSeq" id="WP_239481492.1">
    <property type="nucleotide sequence ID" value="NZ_JACJKX010000001.1"/>
</dbReference>
<dbReference type="Pfam" id="PF19305">
    <property type="entry name" value="MmgE_PrpD_C"/>
    <property type="match status" value="1"/>
</dbReference>
<name>A0ABS2GPX2_9BURK</name>
<comment type="similarity">
    <text evidence="1">Belongs to the PrpD family.</text>
</comment>
<feature type="domain" description="MmgE/PrpD N-terminal" evidence="2">
    <location>
        <begin position="11"/>
        <end position="251"/>
    </location>
</feature>
<dbReference type="InterPro" id="IPR042188">
    <property type="entry name" value="MmgE/PrpD_sf_2"/>
</dbReference>